<dbReference type="InParanoid" id="A5DZ86"/>
<evidence type="ECO:0000313" key="8">
    <source>
        <dbReference type="Proteomes" id="UP000001996"/>
    </source>
</evidence>
<name>A5DZ86_LODEL</name>
<dbReference type="STRING" id="379508.A5DZ86"/>
<reference evidence="7 8" key="1">
    <citation type="journal article" date="2009" name="Nature">
        <title>Evolution of pathogenicity and sexual reproduction in eight Candida genomes.</title>
        <authorList>
            <person name="Butler G."/>
            <person name="Rasmussen M.D."/>
            <person name="Lin M.F."/>
            <person name="Santos M.A."/>
            <person name="Sakthikumar S."/>
            <person name="Munro C.A."/>
            <person name="Rheinbay E."/>
            <person name="Grabherr M."/>
            <person name="Forche A."/>
            <person name="Reedy J.L."/>
            <person name="Agrafioti I."/>
            <person name="Arnaud M.B."/>
            <person name="Bates S."/>
            <person name="Brown A.J."/>
            <person name="Brunke S."/>
            <person name="Costanzo M.C."/>
            <person name="Fitzpatrick D.A."/>
            <person name="de Groot P.W."/>
            <person name="Harris D."/>
            <person name="Hoyer L.L."/>
            <person name="Hube B."/>
            <person name="Klis F.M."/>
            <person name="Kodira C."/>
            <person name="Lennard N."/>
            <person name="Logue M.E."/>
            <person name="Martin R."/>
            <person name="Neiman A.M."/>
            <person name="Nikolaou E."/>
            <person name="Quail M.A."/>
            <person name="Quinn J."/>
            <person name="Santos M.C."/>
            <person name="Schmitzberger F.F."/>
            <person name="Sherlock G."/>
            <person name="Shah P."/>
            <person name="Silverstein K.A."/>
            <person name="Skrzypek M.S."/>
            <person name="Soll D."/>
            <person name="Staggs R."/>
            <person name="Stansfield I."/>
            <person name="Stumpf M.P."/>
            <person name="Sudbery P.E."/>
            <person name="Srikantha T."/>
            <person name="Zeng Q."/>
            <person name="Berman J."/>
            <person name="Berriman M."/>
            <person name="Heitman J."/>
            <person name="Gow N.A."/>
            <person name="Lorenz M.C."/>
            <person name="Birren B.W."/>
            <person name="Kellis M."/>
            <person name="Cuomo C.A."/>
        </authorList>
    </citation>
    <scope>NUCLEOTIDE SEQUENCE [LARGE SCALE GENOMIC DNA]</scope>
    <source>
        <strain evidence="8">ATCC 11503 / BCRC 21390 / CBS 2605 / JCM 1781 / NBRC 1676 / NRRL YB-4239</strain>
    </source>
</reference>
<dbReference type="KEGG" id="lel:PVL30_003518"/>
<evidence type="ECO:0000313" key="7">
    <source>
        <dbReference type="EMBL" id="EDK44494.1"/>
    </source>
</evidence>
<comment type="similarity">
    <text evidence="2">Belongs to the KRE9/KNH1 family.</text>
</comment>
<evidence type="ECO:0000256" key="3">
    <source>
        <dbReference type="ARBA" id="ARBA00022729"/>
    </source>
</evidence>
<dbReference type="EMBL" id="CH981526">
    <property type="protein sequence ID" value="EDK44494.1"/>
    <property type="molecule type" value="Genomic_DNA"/>
</dbReference>
<comment type="function">
    <text evidence="1">Involved in cell wall beta(1-&gt;6) glucan synthesis.</text>
</comment>
<dbReference type="VEuPathDB" id="FungiDB:LELG_02673"/>
<dbReference type="Pfam" id="PF05390">
    <property type="entry name" value="Kre9_KNH1_C"/>
    <property type="match status" value="1"/>
</dbReference>
<feature type="domain" description="Yeast cell wall synthesis Kre9/Knh1-like N-terminal" evidence="6">
    <location>
        <begin position="25"/>
        <end position="129"/>
    </location>
</feature>
<dbReference type="PANTHER" id="PTHR28154:SF1">
    <property type="entry name" value="CELL WALL SYNTHESIS PROTEIN KNH1-RELATED"/>
    <property type="match status" value="1"/>
</dbReference>
<protein>
    <submittedName>
        <fullName evidence="7">Cell wall synthesis protein KRE9</fullName>
    </submittedName>
</protein>
<dbReference type="GO" id="GO:0042546">
    <property type="term" value="P:cell wall biogenesis"/>
    <property type="evidence" value="ECO:0007669"/>
    <property type="project" value="InterPro"/>
</dbReference>
<dbReference type="Pfam" id="PF10342">
    <property type="entry name" value="Kre9_KNH"/>
    <property type="match status" value="1"/>
</dbReference>
<dbReference type="OrthoDB" id="2432613at2759"/>
<dbReference type="eggNOG" id="ENOG502S28F">
    <property type="taxonomic scope" value="Eukaryota"/>
</dbReference>
<organism evidence="7 8">
    <name type="scientific">Lodderomyces elongisporus (strain ATCC 11503 / CBS 2605 / JCM 1781 / NBRC 1676 / NRRL YB-4239)</name>
    <name type="common">Yeast</name>
    <name type="synonym">Saccharomyces elongisporus</name>
    <dbReference type="NCBI Taxonomy" id="379508"/>
    <lineage>
        <taxon>Eukaryota</taxon>
        <taxon>Fungi</taxon>
        <taxon>Dikarya</taxon>
        <taxon>Ascomycota</taxon>
        <taxon>Saccharomycotina</taxon>
        <taxon>Pichiomycetes</taxon>
        <taxon>Debaryomycetaceae</taxon>
        <taxon>Candida/Lodderomyces clade</taxon>
        <taxon>Lodderomyces</taxon>
    </lineage>
</organism>
<feature type="domain" description="Yeast cell wall synthesis Kre9/Knh1 C-terminal" evidence="5">
    <location>
        <begin position="164"/>
        <end position="258"/>
    </location>
</feature>
<dbReference type="OMA" id="YYYFQIY"/>
<proteinExistence type="inferred from homology"/>
<dbReference type="AlphaFoldDB" id="A5DZ86"/>
<dbReference type="PANTHER" id="PTHR28154">
    <property type="entry name" value="CELL WALL SYNTHESIS PROTEIN KNH1-RELATED"/>
    <property type="match status" value="1"/>
</dbReference>
<evidence type="ECO:0000256" key="2">
    <source>
        <dbReference type="ARBA" id="ARBA00006816"/>
    </source>
</evidence>
<dbReference type="GO" id="GO:0031505">
    <property type="term" value="P:fungal-type cell wall organization"/>
    <property type="evidence" value="ECO:0007669"/>
    <property type="project" value="TreeGrafter"/>
</dbReference>
<evidence type="ECO:0000259" key="6">
    <source>
        <dbReference type="Pfam" id="PF10342"/>
    </source>
</evidence>
<dbReference type="Proteomes" id="UP000001996">
    <property type="component" value="Unassembled WGS sequence"/>
</dbReference>
<dbReference type="GeneID" id="5233401"/>
<dbReference type="GO" id="GO:0005576">
    <property type="term" value="C:extracellular region"/>
    <property type="evidence" value="ECO:0007669"/>
    <property type="project" value="TreeGrafter"/>
</dbReference>
<dbReference type="InterPro" id="IPR045328">
    <property type="entry name" value="Kre9/Knh1"/>
</dbReference>
<dbReference type="FunCoup" id="A5DZ86">
    <property type="interactions" value="38"/>
</dbReference>
<keyword evidence="3 4" id="KW-0732">Signal</keyword>
<gene>
    <name evidence="7" type="ORF">LELG_02673</name>
</gene>
<dbReference type="GO" id="GO:0006078">
    <property type="term" value="P:(1-&gt;6)-beta-D-glucan biosynthetic process"/>
    <property type="evidence" value="ECO:0007669"/>
    <property type="project" value="InterPro"/>
</dbReference>
<feature type="chain" id="PRO_5002679983" evidence="4">
    <location>
        <begin position="20"/>
        <end position="268"/>
    </location>
</feature>
<evidence type="ECO:0000259" key="5">
    <source>
        <dbReference type="Pfam" id="PF05390"/>
    </source>
</evidence>
<dbReference type="InterPro" id="IPR018466">
    <property type="entry name" value="Kre9/Knh1-like_N"/>
</dbReference>
<keyword evidence="8" id="KW-1185">Reference proteome</keyword>
<dbReference type="InterPro" id="IPR008659">
    <property type="entry name" value="Kre9/Knh1_C"/>
</dbReference>
<feature type="signal peptide" evidence="4">
    <location>
        <begin position="1"/>
        <end position="19"/>
    </location>
</feature>
<evidence type="ECO:0000256" key="4">
    <source>
        <dbReference type="SAM" id="SignalP"/>
    </source>
</evidence>
<accession>A5DZ86</accession>
<dbReference type="HOGENOM" id="CLU_063732_1_0_1"/>
<sequence>MQSIFRLAFLFTFLTRVLADVEITSPESGDSFAASGGTAAVKLEWKDSDDSDSDLSLDNVKTYTISLCTGSNSAIQCLDPSIDQEKLSSKSQTINIDSTDVPNGYYYFQIYTVFTNGADTIHYSPRFKLTGMSGATGTFTVTATGDPPAGATENYDVATNTDFSKSFTVPYTLQTGKTRFAPMQMQPGSTVTATTWTRRFPTSAVTYYTTKSKSPVVMSTITPGWSYTMSSDVNWASVAPYPTYWYPASQRVSTASITATKKKRRWLD</sequence>
<evidence type="ECO:0000256" key="1">
    <source>
        <dbReference type="ARBA" id="ARBA00004010"/>
    </source>
</evidence>